<organism evidence="18 19">
    <name type="scientific">Cohnella lubricantis</name>
    <dbReference type="NCBI Taxonomy" id="2163172"/>
    <lineage>
        <taxon>Bacteria</taxon>
        <taxon>Bacillati</taxon>
        <taxon>Bacillota</taxon>
        <taxon>Bacilli</taxon>
        <taxon>Bacillales</taxon>
        <taxon>Paenibacillaceae</taxon>
        <taxon>Cohnella</taxon>
    </lineage>
</organism>
<feature type="transmembrane region" description="Helical" evidence="14">
    <location>
        <begin position="75"/>
        <end position="94"/>
    </location>
</feature>
<evidence type="ECO:0000256" key="14">
    <source>
        <dbReference type="SAM" id="Phobius"/>
    </source>
</evidence>
<evidence type="ECO:0000256" key="2">
    <source>
        <dbReference type="ARBA" id="ARBA00012438"/>
    </source>
</evidence>
<dbReference type="GO" id="GO:0046983">
    <property type="term" value="F:protein dimerization activity"/>
    <property type="evidence" value="ECO:0007669"/>
    <property type="project" value="InterPro"/>
</dbReference>
<evidence type="ECO:0000256" key="13">
    <source>
        <dbReference type="SAM" id="Coils"/>
    </source>
</evidence>
<accession>A0A841T7M4</accession>
<evidence type="ECO:0000256" key="7">
    <source>
        <dbReference type="ARBA" id="ARBA00022840"/>
    </source>
</evidence>
<dbReference type="GO" id="GO:0003677">
    <property type="term" value="F:DNA binding"/>
    <property type="evidence" value="ECO:0007669"/>
    <property type="project" value="UniProtKB-KW"/>
</dbReference>
<dbReference type="Pfam" id="PF13295">
    <property type="entry name" value="DUF4077"/>
    <property type="match status" value="1"/>
</dbReference>
<keyword evidence="10" id="KW-0238">DNA-binding</keyword>
<dbReference type="InterPro" id="IPR011712">
    <property type="entry name" value="Sig_transdc_His_kin_sub3_dim/P"/>
</dbReference>
<dbReference type="GO" id="GO:0005524">
    <property type="term" value="F:ATP binding"/>
    <property type="evidence" value="ECO:0007669"/>
    <property type="project" value="UniProtKB-KW"/>
</dbReference>
<dbReference type="InterPro" id="IPR058245">
    <property type="entry name" value="NreC/VraR/RcsB-like_REC"/>
</dbReference>
<keyword evidence="13" id="KW-0175">Coiled coil</keyword>
<dbReference type="PROSITE" id="PS50109">
    <property type="entry name" value="HIS_KIN"/>
    <property type="match status" value="1"/>
</dbReference>
<dbReference type="SUPFAM" id="SSF52172">
    <property type="entry name" value="CheY-like"/>
    <property type="match status" value="1"/>
</dbReference>
<dbReference type="InterPro" id="IPR003594">
    <property type="entry name" value="HATPase_dom"/>
</dbReference>
<evidence type="ECO:0000256" key="8">
    <source>
        <dbReference type="ARBA" id="ARBA00023012"/>
    </source>
</evidence>
<dbReference type="Pfam" id="PF00196">
    <property type="entry name" value="GerE"/>
    <property type="match status" value="1"/>
</dbReference>
<dbReference type="InterPro" id="IPR011006">
    <property type="entry name" value="CheY-like_superfamily"/>
</dbReference>
<dbReference type="PRINTS" id="PR00038">
    <property type="entry name" value="HTHLUXR"/>
</dbReference>
<evidence type="ECO:0000256" key="9">
    <source>
        <dbReference type="ARBA" id="ARBA00023015"/>
    </source>
</evidence>
<dbReference type="EMBL" id="JACJVN010000009">
    <property type="protein sequence ID" value="MBB6676099.1"/>
    <property type="molecule type" value="Genomic_DNA"/>
</dbReference>
<dbReference type="InterPro" id="IPR016032">
    <property type="entry name" value="Sig_transdc_resp-reg_C-effctor"/>
</dbReference>
<keyword evidence="9" id="KW-0805">Transcription regulation</keyword>
<evidence type="ECO:0000256" key="11">
    <source>
        <dbReference type="ARBA" id="ARBA00023163"/>
    </source>
</evidence>
<keyword evidence="3 12" id="KW-0597">Phosphoprotein</keyword>
<keyword evidence="4" id="KW-0808">Transferase</keyword>
<dbReference type="EC" id="2.7.13.3" evidence="2"/>
<dbReference type="AlphaFoldDB" id="A0A841T7M4"/>
<dbReference type="GO" id="GO:0000155">
    <property type="term" value="F:phosphorelay sensor kinase activity"/>
    <property type="evidence" value="ECO:0007669"/>
    <property type="project" value="InterPro"/>
</dbReference>
<gene>
    <name evidence="18" type="ORF">H4Q31_02025</name>
</gene>
<feature type="transmembrane region" description="Helical" evidence="14">
    <location>
        <begin position="151"/>
        <end position="170"/>
    </location>
</feature>
<dbReference type="InterPro" id="IPR025278">
    <property type="entry name" value="DUF4077"/>
</dbReference>
<dbReference type="InterPro" id="IPR050482">
    <property type="entry name" value="Sensor_HK_TwoCompSys"/>
</dbReference>
<evidence type="ECO:0000256" key="6">
    <source>
        <dbReference type="ARBA" id="ARBA00022777"/>
    </source>
</evidence>
<dbReference type="PROSITE" id="PS50110">
    <property type="entry name" value="RESPONSE_REGULATORY"/>
    <property type="match status" value="1"/>
</dbReference>
<evidence type="ECO:0000313" key="18">
    <source>
        <dbReference type="EMBL" id="MBB6676099.1"/>
    </source>
</evidence>
<protein>
    <recommendedName>
        <fullName evidence="2">histidine kinase</fullName>
        <ecNumber evidence="2">2.7.13.3</ecNumber>
    </recommendedName>
</protein>
<dbReference type="Pfam" id="PF07730">
    <property type="entry name" value="HisKA_3"/>
    <property type="match status" value="1"/>
</dbReference>
<feature type="coiled-coil region" evidence="13">
    <location>
        <begin position="183"/>
        <end position="210"/>
    </location>
</feature>
<evidence type="ECO:0000256" key="12">
    <source>
        <dbReference type="PROSITE-ProRule" id="PRU00169"/>
    </source>
</evidence>
<dbReference type="SUPFAM" id="SSF55874">
    <property type="entry name" value="ATPase domain of HSP90 chaperone/DNA topoisomerase II/histidine kinase"/>
    <property type="match status" value="1"/>
</dbReference>
<proteinExistence type="predicted"/>
<dbReference type="InterPro" id="IPR001789">
    <property type="entry name" value="Sig_transdc_resp-reg_receiver"/>
</dbReference>
<keyword evidence="14" id="KW-0812">Transmembrane</keyword>
<feature type="transmembrane region" description="Helical" evidence="14">
    <location>
        <begin position="50"/>
        <end position="68"/>
    </location>
</feature>
<sequence length="644" mass="72693">MISWIRRTCFTHLELESQKNHLFLFLMLPLLLLAELNVTVNVPFLHSTNLSFLAVYLAFYGISFLLVLIPRFEKLFKFAVLSGMILFSMYQLWLFRDYPIIYQIMYINLALSMIYLNGYLIMFTGIGTAAITALGFIFWKDVFFPQVDVALANIPIILVLQATVVLWGAARIGVRFRAVFSDREQMKVLLQQNEQQLQLIRERNQALELYAKQVERMAVLEERNRMARELHDTMGHALTSMIAGIELLKHEAAAGVVPDRKRMDSLLLTAREGLEDVRNHVHMSDASRAEEPLEEALAKLTETFSANANVSIDLIIQGDEPYPLTAEQRIAVLRCVQESLTNAVRHGQAGNIQVLVRYDAEEFGVTVEDDGRGTKELKYGFGLRSMRERIEALQGKLQIVPAVGSGLRVDCRIPIEAEQSANRHIRILLAEDQELVAESISIMLGLDRQLEVIGVAANGEEAIELCKAVLPDVVLMDIQMPVLNGLEATRIIKQRWPEVRIIILTTFQDIDSASLAIQYGAEGYLMKSVHPKRLTDAIRLVAAGGTIIPLDTAKLLIQDVRSATQSEGEQHGSVREDVAGMNRLTARELEILNYLTEGLKYREIAERMHYSEGTVKNYVSTIYSKLEVENRLQAIKKVEQVRGV</sequence>
<evidence type="ECO:0000256" key="4">
    <source>
        <dbReference type="ARBA" id="ARBA00022679"/>
    </source>
</evidence>
<keyword evidence="19" id="KW-1185">Reference proteome</keyword>
<dbReference type="Gene3D" id="1.20.5.1930">
    <property type="match status" value="1"/>
</dbReference>
<keyword evidence="6" id="KW-0418">Kinase</keyword>
<dbReference type="CDD" id="cd16917">
    <property type="entry name" value="HATPase_UhpB-NarQ-NarX-like"/>
    <property type="match status" value="1"/>
</dbReference>
<feature type="transmembrane region" description="Helical" evidence="14">
    <location>
        <begin position="114"/>
        <end position="139"/>
    </location>
</feature>
<keyword evidence="5" id="KW-0547">Nucleotide-binding</keyword>
<dbReference type="InterPro" id="IPR005467">
    <property type="entry name" value="His_kinase_dom"/>
</dbReference>
<evidence type="ECO:0000259" key="17">
    <source>
        <dbReference type="PROSITE" id="PS50110"/>
    </source>
</evidence>
<dbReference type="SMART" id="SM00421">
    <property type="entry name" value="HTH_LUXR"/>
    <property type="match status" value="1"/>
</dbReference>
<keyword evidence="8" id="KW-0902">Two-component regulatory system</keyword>
<dbReference type="CDD" id="cd06170">
    <property type="entry name" value="LuxR_C_like"/>
    <property type="match status" value="1"/>
</dbReference>
<dbReference type="Pfam" id="PF00072">
    <property type="entry name" value="Response_reg"/>
    <property type="match status" value="1"/>
</dbReference>
<dbReference type="InterPro" id="IPR000792">
    <property type="entry name" value="Tscrpt_reg_LuxR_C"/>
</dbReference>
<feature type="transmembrane region" description="Helical" evidence="14">
    <location>
        <begin position="21"/>
        <end position="44"/>
    </location>
</feature>
<reference evidence="18 19" key="1">
    <citation type="submission" date="2020-08" db="EMBL/GenBank/DDBJ databases">
        <title>Cohnella phylogeny.</title>
        <authorList>
            <person name="Dunlap C."/>
        </authorList>
    </citation>
    <scope>NUCLEOTIDE SEQUENCE [LARGE SCALE GENOMIC DNA]</scope>
    <source>
        <strain evidence="18 19">DSM 103658</strain>
    </source>
</reference>
<keyword evidence="7" id="KW-0067">ATP-binding</keyword>
<dbReference type="SMART" id="SM00387">
    <property type="entry name" value="HATPase_c"/>
    <property type="match status" value="1"/>
</dbReference>
<name>A0A841T7M4_9BACL</name>
<dbReference type="PANTHER" id="PTHR24421">
    <property type="entry name" value="NITRATE/NITRITE SENSOR PROTEIN NARX-RELATED"/>
    <property type="match status" value="1"/>
</dbReference>
<feature type="domain" description="Histidine kinase" evidence="16">
    <location>
        <begin position="233"/>
        <end position="417"/>
    </location>
</feature>
<evidence type="ECO:0000256" key="5">
    <source>
        <dbReference type="ARBA" id="ARBA00022741"/>
    </source>
</evidence>
<dbReference type="GO" id="GO:0006355">
    <property type="term" value="P:regulation of DNA-templated transcription"/>
    <property type="evidence" value="ECO:0007669"/>
    <property type="project" value="InterPro"/>
</dbReference>
<dbReference type="PANTHER" id="PTHR24421:SF10">
    <property type="entry name" value="NITRATE_NITRITE SENSOR PROTEIN NARQ"/>
    <property type="match status" value="1"/>
</dbReference>
<dbReference type="GO" id="GO:0016020">
    <property type="term" value="C:membrane"/>
    <property type="evidence" value="ECO:0007669"/>
    <property type="project" value="InterPro"/>
</dbReference>
<comment type="caution">
    <text evidence="18">The sequence shown here is derived from an EMBL/GenBank/DDBJ whole genome shotgun (WGS) entry which is preliminary data.</text>
</comment>
<feature type="modified residue" description="4-aspartylphosphate" evidence="12">
    <location>
        <position position="477"/>
    </location>
</feature>
<comment type="catalytic activity">
    <reaction evidence="1">
        <text>ATP + protein L-histidine = ADP + protein N-phospho-L-histidine.</text>
        <dbReference type="EC" id="2.7.13.3"/>
    </reaction>
</comment>
<keyword evidence="14" id="KW-1133">Transmembrane helix</keyword>
<dbReference type="SUPFAM" id="SSF46894">
    <property type="entry name" value="C-terminal effector domain of the bipartite response regulators"/>
    <property type="match status" value="1"/>
</dbReference>
<dbReference type="CDD" id="cd17535">
    <property type="entry name" value="REC_NarL-like"/>
    <property type="match status" value="1"/>
</dbReference>
<dbReference type="InterPro" id="IPR036890">
    <property type="entry name" value="HATPase_C_sf"/>
</dbReference>
<keyword evidence="14" id="KW-0472">Membrane</keyword>
<keyword evidence="11" id="KW-0804">Transcription</keyword>
<evidence type="ECO:0000259" key="16">
    <source>
        <dbReference type="PROSITE" id="PS50109"/>
    </source>
</evidence>
<evidence type="ECO:0000256" key="10">
    <source>
        <dbReference type="ARBA" id="ARBA00023125"/>
    </source>
</evidence>
<dbReference type="Gene3D" id="3.30.565.10">
    <property type="entry name" value="Histidine kinase-like ATPase, C-terminal domain"/>
    <property type="match status" value="1"/>
</dbReference>
<dbReference type="Gene3D" id="3.40.50.2300">
    <property type="match status" value="1"/>
</dbReference>
<dbReference type="RefSeq" id="WP_185177402.1">
    <property type="nucleotide sequence ID" value="NZ_CBCSEP010000034.1"/>
</dbReference>
<evidence type="ECO:0000256" key="3">
    <source>
        <dbReference type="ARBA" id="ARBA00022553"/>
    </source>
</evidence>
<dbReference type="Pfam" id="PF02518">
    <property type="entry name" value="HATPase_c"/>
    <property type="match status" value="1"/>
</dbReference>
<dbReference type="SMART" id="SM00448">
    <property type="entry name" value="REC"/>
    <property type="match status" value="1"/>
</dbReference>
<feature type="domain" description="Response regulatory" evidence="17">
    <location>
        <begin position="426"/>
        <end position="542"/>
    </location>
</feature>
<evidence type="ECO:0000313" key="19">
    <source>
        <dbReference type="Proteomes" id="UP000574133"/>
    </source>
</evidence>
<evidence type="ECO:0000256" key="1">
    <source>
        <dbReference type="ARBA" id="ARBA00000085"/>
    </source>
</evidence>
<dbReference type="PROSITE" id="PS50043">
    <property type="entry name" value="HTH_LUXR_2"/>
    <property type="match status" value="1"/>
</dbReference>
<feature type="domain" description="HTH luxR-type" evidence="15">
    <location>
        <begin position="577"/>
        <end position="642"/>
    </location>
</feature>
<dbReference type="Proteomes" id="UP000574133">
    <property type="component" value="Unassembled WGS sequence"/>
</dbReference>
<evidence type="ECO:0000259" key="15">
    <source>
        <dbReference type="PROSITE" id="PS50043"/>
    </source>
</evidence>